<dbReference type="PROSITE" id="PS51186">
    <property type="entry name" value="GNAT"/>
    <property type="match status" value="1"/>
</dbReference>
<dbReference type="SUPFAM" id="SSF55729">
    <property type="entry name" value="Acyl-CoA N-acyltransferases (Nat)"/>
    <property type="match status" value="1"/>
</dbReference>
<reference evidence="2 3" key="1">
    <citation type="submission" date="2016-10" db="EMBL/GenBank/DDBJ databases">
        <title>Updated version of Genome Assembly of Janthinobacterium lividum ERGS5:01.</title>
        <authorList>
            <person name="Kumar R."/>
            <person name="Acharya V."/>
            <person name="Singh D."/>
        </authorList>
    </citation>
    <scope>NUCLEOTIDE SEQUENCE [LARGE SCALE GENOMIC DNA]</scope>
    <source>
        <strain evidence="2 3">ERGS5:01</strain>
    </source>
</reference>
<dbReference type="Proteomes" id="UP000092634">
    <property type="component" value="Unassembled WGS sequence"/>
</dbReference>
<dbReference type="InterPro" id="IPR000182">
    <property type="entry name" value="GNAT_dom"/>
</dbReference>
<evidence type="ECO:0000259" key="1">
    <source>
        <dbReference type="PROSITE" id="PS51186"/>
    </source>
</evidence>
<comment type="caution">
    <text evidence="2">The sequence shown here is derived from an EMBL/GenBank/DDBJ whole genome shotgun (WGS) entry which is preliminary data.</text>
</comment>
<organism evidence="2 3">
    <name type="scientific">Janthinobacterium lividum</name>
    <dbReference type="NCBI Taxonomy" id="29581"/>
    <lineage>
        <taxon>Bacteria</taxon>
        <taxon>Pseudomonadati</taxon>
        <taxon>Pseudomonadota</taxon>
        <taxon>Betaproteobacteria</taxon>
        <taxon>Burkholderiales</taxon>
        <taxon>Oxalobacteraceae</taxon>
        <taxon>Janthinobacterium</taxon>
    </lineage>
</organism>
<name>A0A1E8PVB4_9BURK</name>
<gene>
    <name evidence="2" type="ORF">BA896_012440</name>
</gene>
<dbReference type="EMBL" id="MAQB02000001">
    <property type="protein sequence ID" value="OFJ49559.1"/>
    <property type="molecule type" value="Genomic_DNA"/>
</dbReference>
<protein>
    <recommendedName>
        <fullName evidence="1">N-acetyltransferase domain-containing protein</fullName>
    </recommendedName>
</protein>
<evidence type="ECO:0000313" key="3">
    <source>
        <dbReference type="Proteomes" id="UP000092634"/>
    </source>
</evidence>
<dbReference type="InterPro" id="IPR016181">
    <property type="entry name" value="Acyl_CoA_acyltransferase"/>
</dbReference>
<proteinExistence type="predicted"/>
<feature type="domain" description="N-acetyltransferase" evidence="1">
    <location>
        <begin position="93"/>
        <end position="245"/>
    </location>
</feature>
<dbReference type="CDD" id="cd04301">
    <property type="entry name" value="NAT_SF"/>
    <property type="match status" value="1"/>
</dbReference>
<evidence type="ECO:0000313" key="2">
    <source>
        <dbReference type="EMBL" id="OFJ49559.1"/>
    </source>
</evidence>
<dbReference type="Gene3D" id="3.40.630.30">
    <property type="match status" value="1"/>
</dbReference>
<accession>A0A1E8PVB4</accession>
<dbReference type="GO" id="GO:0016747">
    <property type="term" value="F:acyltransferase activity, transferring groups other than amino-acyl groups"/>
    <property type="evidence" value="ECO:0007669"/>
    <property type="project" value="InterPro"/>
</dbReference>
<dbReference type="AlphaFoldDB" id="A0A1E8PVB4"/>
<sequence>MNQYLSDLDTRRFGIVTVKADGFAQEDELAQCFSFCQENQASLLIARIDASKTPLTHAMERAGALLCDTLAYYDLPLSKVPKAPEARASSDAVVVREMVAADHAHVVGISKAAFSGYFGHYHSDPRLNKQDCDDTYVSWCASTLASTDPTNRILVAQDDAGVCGFLTMRLHEDARLELLLSGVDQRATGRGVYRRLIQAGVAFAAEHQLAHVFTSTQISNIAVQKVWCAQGFAPTNYVHTFHKWF</sequence>
<dbReference type="Pfam" id="PF00583">
    <property type="entry name" value="Acetyltransf_1"/>
    <property type="match status" value="1"/>
</dbReference>